<dbReference type="SUPFAM" id="SSF140741">
    <property type="entry name" value="RUN domain-like"/>
    <property type="match status" value="1"/>
</dbReference>
<sequence>MSLESSSSDSERQNLLSRLIDATKECQLRFGGKGELATENDSRVAILCTAWENCLKHGLKPINRARVALKQMSEFTGLSKFKSGILGEINDFEVEPAFWHMIRETLGKHESERYLLLKHVSNDTGRGRAWLRSCLNEKSLEKHINGLKSNTKLVSQFYEDWALLKDQQRFILLANMASGLGSVLFAITIDCEDINKTTSSSTSSGAAAKPAASSSSSFIKFNNIFSTFQKTDTRPLSASGSEAIAIPELKQQNHGRKAAKIVSFNDSDDEDNSVGVDNSESVASSSKPSLQRNESKVSLGSENSILLSSIDDENISPSFTPLAPSGLPLNLEDGDDASVDSDVPSISCSWNDESANALSLATKTRSESFIRTQGDGSSLPEERKNTTETMSNAELKQAMVTMMMKKDEIEDRNGVLKSMLEQEEQYTKGLREELTQLTKKYEEQALRDQTKVQSVTKDNALLKHQLKKYITAVQMLRRDGPNAENLGIHLDEQPLPTITPSALEETTNHEATEYRRKLIQVAEMHGELMEFNEHLQRQLLQKESSLKKLTSELVELRGPLPTDVSSSLQDSYGVSGSSEWRPLVNIWIPSVFLKGSKSSSHHVYQVFLRIKDDEWNVYRRYSEFYSFFVAVKKLYPLVATFEFPPKKSVGNKEMRFVDERRKKLQLFLRKTIQHIVSKDENLASDLCKAKLVSCFSMLGDNTQPEIKSKRSKVKSSKSSLASNSGSPSHYTGL</sequence>
<feature type="region of interest" description="Disordered" evidence="2">
    <location>
        <begin position="264"/>
        <end position="298"/>
    </location>
</feature>
<dbReference type="InterPro" id="IPR036871">
    <property type="entry name" value="PX_dom_sf"/>
</dbReference>
<dbReference type="PROSITE" id="PS50826">
    <property type="entry name" value="RUN"/>
    <property type="match status" value="1"/>
</dbReference>
<feature type="region of interest" description="Disordered" evidence="2">
    <location>
        <begin position="368"/>
        <end position="389"/>
    </location>
</feature>
<dbReference type="AlphaFoldDB" id="A0A7J7J1S6"/>
<protein>
    <submittedName>
        <fullName evidence="5">SNX29</fullName>
    </submittedName>
</protein>
<feature type="domain" description="RUN" evidence="4">
    <location>
        <begin position="38"/>
        <end position="192"/>
    </location>
</feature>
<evidence type="ECO:0000259" key="4">
    <source>
        <dbReference type="PROSITE" id="PS50826"/>
    </source>
</evidence>
<organism evidence="5 6">
    <name type="scientific">Bugula neritina</name>
    <name type="common">Brown bryozoan</name>
    <name type="synonym">Sertularia neritina</name>
    <dbReference type="NCBI Taxonomy" id="10212"/>
    <lineage>
        <taxon>Eukaryota</taxon>
        <taxon>Metazoa</taxon>
        <taxon>Spiralia</taxon>
        <taxon>Lophotrochozoa</taxon>
        <taxon>Bryozoa</taxon>
        <taxon>Gymnolaemata</taxon>
        <taxon>Cheilostomatida</taxon>
        <taxon>Flustrina</taxon>
        <taxon>Buguloidea</taxon>
        <taxon>Bugulidae</taxon>
        <taxon>Bugula</taxon>
    </lineage>
</organism>
<accession>A0A7J7J1S6</accession>
<feature type="region of interest" description="Disordered" evidence="2">
    <location>
        <begin position="706"/>
        <end position="733"/>
    </location>
</feature>
<reference evidence="5" key="1">
    <citation type="submission" date="2020-06" db="EMBL/GenBank/DDBJ databases">
        <title>Draft genome of Bugula neritina, a colonial animal packing powerful symbionts and potential medicines.</title>
        <authorList>
            <person name="Rayko M."/>
        </authorList>
    </citation>
    <scope>NUCLEOTIDE SEQUENCE [LARGE SCALE GENOMIC DNA]</scope>
    <source>
        <strain evidence="5">Kwan_BN1</strain>
    </source>
</reference>
<dbReference type="Gene3D" id="3.30.1520.10">
    <property type="entry name" value="Phox-like domain"/>
    <property type="match status" value="1"/>
</dbReference>
<evidence type="ECO:0000256" key="2">
    <source>
        <dbReference type="SAM" id="MobiDB-lite"/>
    </source>
</evidence>
<dbReference type="Pfam" id="PF02759">
    <property type="entry name" value="RUN"/>
    <property type="match status" value="1"/>
</dbReference>
<evidence type="ECO:0000313" key="6">
    <source>
        <dbReference type="Proteomes" id="UP000593567"/>
    </source>
</evidence>
<dbReference type="GO" id="GO:0035091">
    <property type="term" value="F:phosphatidylinositol binding"/>
    <property type="evidence" value="ECO:0007669"/>
    <property type="project" value="InterPro"/>
</dbReference>
<keyword evidence="6" id="KW-1185">Reference proteome</keyword>
<keyword evidence="1" id="KW-0175">Coiled coil</keyword>
<dbReference type="SUPFAM" id="SSF64268">
    <property type="entry name" value="PX domain"/>
    <property type="match status" value="1"/>
</dbReference>
<evidence type="ECO:0000259" key="3">
    <source>
        <dbReference type="PROSITE" id="PS50195"/>
    </source>
</evidence>
<dbReference type="SMART" id="SM00593">
    <property type="entry name" value="RUN"/>
    <property type="match status" value="1"/>
</dbReference>
<dbReference type="InterPro" id="IPR004012">
    <property type="entry name" value="Run_dom"/>
</dbReference>
<dbReference type="InterPro" id="IPR037213">
    <property type="entry name" value="Run_dom_sf"/>
</dbReference>
<dbReference type="Pfam" id="PF00787">
    <property type="entry name" value="PX"/>
    <property type="match status" value="1"/>
</dbReference>
<dbReference type="CDD" id="cd17689">
    <property type="entry name" value="RUN_SNX29"/>
    <property type="match status" value="1"/>
</dbReference>
<feature type="domain" description="PX" evidence="3">
    <location>
        <begin position="582"/>
        <end position="703"/>
    </location>
</feature>
<comment type="caution">
    <text evidence="5">The sequence shown here is derived from an EMBL/GenBank/DDBJ whole genome shotgun (WGS) entry which is preliminary data.</text>
</comment>
<feature type="compositionally biased region" description="Low complexity" evidence="2">
    <location>
        <begin position="716"/>
        <end position="733"/>
    </location>
</feature>
<dbReference type="OrthoDB" id="428895at2759"/>
<dbReference type="Gene3D" id="1.20.58.900">
    <property type="match status" value="1"/>
</dbReference>
<dbReference type="InterPro" id="IPR001683">
    <property type="entry name" value="PX_dom"/>
</dbReference>
<evidence type="ECO:0000256" key="1">
    <source>
        <dbReference type="SAM" id="Coils"/>
    </source>
</evidence>
<dbReference type="PANTHER" id="PTHR47194:SF3">
    <property type="entry name" value="SORTING NEXIN 29"/>
    <property type="match status" value="1"/>
</dbReference>
<dbReference type="Proteomes" id="UP000593567">
    <property type="component" value="Unassembled WGS sequence"/>
</dbReference>
<dbReference type="SMART" id="SM00312">
    <property type="entry name" value="PX"/>
    <property type="match status" value="1"/>
</dbReference>
<dbReference type="PANTHER" id="PTHR47194">
    <property type="entry name" value="SORTING NEXIN-29-RELATED"/>
    <property type="match status" value="1"/>
</dbReference>
<feature type="compositionally biased region" description="Polar residues" evidence="2">
    <location>
        <begin position="275"/>
        <end position="298"/>
    </location>
</feature>
<name>A0A7J7J1S6_BUGNE</name>
<feature type="coiled-coil region" evidence="1">
    <location>
        <begin position="392"/>
        <end position="447"/>
    </location>
</feature>
<gene>
    <name evidence="5" type="ORF">EB796_021574</name>
</gene>
<proteinExistence type="predicted"/>
<evidence type="ECO:0000313" key="5">
    <source>
        <dbReference type="EMBL" id="KAF6020132.1"/>
    </source>
</evidence>
<dbReference type="EMBL" id="VXIV02003192">
    <property type="protein sequence ID" value="KAF6020132.1"/>
    <property type="molecule type" value="Genomic_DNA"/>
</dbReference>
<dbReference type="InterPro" id="IPR047329">
    <property type="entry name" value="RUN_SNX29"/>
</dbReference>
<dbReference type="PROSITE" id="PS50195">
    <property type="entry name" value="PX"/>
    <property type="match status" value="1"/>
</dbReference>